<sequence length="910" mass="102476">MLGLKLREEFQGARLQGTAIELSNGSKTGATQISAQRFLEITYPTHDLLKGIEAVGPDNGRPIAVMGERGIGKSHLMAALYHAVTDPNATAAWLSNWAGILHTPAMGEIALRSKKMHVIGEILHRNRYKFLWDILFDNHPHGAFIKGKWEGQGASKTGIPSDKLIIELLEKEPTMLLLDEFQTWYESLTNNKQYPHKHWAFNFVQILSEIAKERPDLLVLVISVRNGDTEAYQQVHRVNPVVIDFKAGGSAERIQQDRRRMLLHRLFENRLHIADGSISSLIGQHTSEYFRLLDIQPAEQARKRQDFIESWPYSPHLLRLLEEQVLIATAAQETRDLIRILANLYKHHGEKVPMLTAADFQLNDDASGIGTLLDSVSNEHHRTLRDKARQNIISVQEAQTDYAKTIPHLQEIIGALWLRSIAVGNLAGAEPAVLQADITRDKRVDDNSFQVELATIVENSFNIHQEGNKLIFREEENPRAKLMAHARNDKVFTDGRDERQLARQIRYVISGSDDVNRAFRIIALPKSWRNDPWSALDEMEHPDKWDDRLPIVVLPEKPEKIHATLGYWLKEHLQRRRNTVRFLLPDADSGNAFLDKELLILARAEMTAQEWSNTNPEYRKLHREFQNTLHDKLKKRFSHFAVLLRWNNADPAQCEFSIESLNKQGSQIPAVIENALSQDLFVPEDFHDLVLGYARGNASLSKLLRELQEPRPGKEPCIPWLGETAMKERLLRLCARGRIVINVRGAEYLQAKAGEEEADAWERLKSKLPLTGRHLEEVFIMLPSAVPATGGVAVESMPIAVPRDDPSGNEGGSRSDGNVPAAISPVLPNIPGNIFDDDRGAIKAWIPLTNPATSAINLLGKLDTWGIGPGTPLTDVSIRIAVLTGAQLQNLLKKLPDGMTFALDLKKEED</sequence>
<dbReference type="InterPro" id="IPR007555">
    <property type="entry name" value="DUF499"/>
</dbReference>
<protein>
    <submittedName>
        <fullName evidence="2">Protein of uncharacterized function (DUF499)</fullName>
    </submittedName>
</protein>
<keyword evidence="3" id="KW-1185">Reference proteome</keyword>
<evidence type="ECO:0000256" key="1">
    <source>
        <dbReference type="SAM" id="MobiDB-lite"/>
    </source>
</evidence>
<name>A0A381EDQ1_9GAMM</name>
<reference evidence="2 3" key="1">
    <citation type="submission" date="2018-06" db="EMBL/GenBank/DDBJ databases">
        <authorList>
            <consortium name="Pathogen Informatics"/>
            <person name="Doyle S."/>
        </authorList>
    </citation>
    <scope>NUCLEOTIDE SEQUENCE [LARGE SCALE GENOMIC DNA]</scope>
    <source>
        <strain evidence="2 3">NCTC13294</strain>
    </source>
</reference>
<evidence type="ECO:0000313" key="2">
    <source>
        <dbReference type="EMBL" id="SUX25009.1"/>
    </source>
</evidence>
<dbReference type="EMBL" id="UFUW01000001">
    <property type="protein sequence ID" value="SUX25009.1"/>
    <property type="molecule type" value="Genomic_DNA"/>
</dbReference>
<accession>A0A381EDQ1</accession>
<dbReference type="InterPro" id="IPR027417">
    <property type="entry name" value="P-loop_NTPase"/>
</dbReference>
<dbReference type="Proteomes" id="UP000254572">
    <property type="component" value="Unassembled WGS sequence"/>
</dbReference>
<dbReference type="OrthoDB" id="5409804at2"/>
<gene>
    <name evidence="2" type="ORF">NCTC13294_02195</name>
</gene>
<organism evidence="2 3">
    <name type="scientific">Cardiobacterium valvarum</name>
    <dbReference type="NCBI Taxonomy" id="194702"/>
    <lineage>
        <taxon>Bacteria</taxon>
        <taxon>Pseudomonadati</taxon>
        <taxon>Pseudomonadota</taxon>
        <taxon>Gammaproteobacteria</taxon>
        <taxon>Cardiobacteriales</taxon>
        <taxon>Cardiobacteriaceae</taxon>
        <taxon>Cardiobacterium</taxon>
    </lineage>
</organism>
<dbReference type="SUPFAM" id="SSF52540">
    <property type="entry name" value="P-loop containing nucleoside triphosphate hydrolases"/>
    <property type="match status" value="1"/>
</dbReference>
<dbReference type="AlphaFoldDB" id="A0A381EDQ1"/>
<evidence type="ECO:0000313" key="3">
    <source>
        <dbReference type="Proteomes" id="UP000254572"/>
    </source>
</evidence>
<proteinExistence type="predicted"/>
<dbReference type="RefSeq" id="WP_115612330.1">
    <property type="nucleotide sequence ID" value="NZ_UFUW01000001.1"/>
</dbReference>
<dbReference type="Pfam" id="PF04465">
    <property type="entry name" value="DUF499"/>
    <property type="match status" value="1"/>
</dbReference>
<feature type="region of interest" description="Disordered" evidence="1">
    <location>
        <begin position="801"/>
        <end position="820"/>
    </location>
</feature>